<dbReference type="GO" id="GO:0003677">
    <property type="term" value="F:DNA binding"/>
    <property type="evidence" value="ECO:0007669"/>
    <property type="project" value="UniProtKB-KW"/>
</dbReference>
<sequence>MQEQAVAGAVVGEQGADADAMAGEELDSGVEEADGGSSLLIG</sequence>
<comment type="caution">
    <text evidence="2">The sequence shown here is derived from an EMBL/GenBank/DDBJ whole genome shotgun (WGS) entry which is preliminary data.</text>
</comment>
<protein>
    <submittedName>
        <fullName evidence="2">Rhox homeobox family member 2 (Paired-like homeobox protein PEPP-2) (Testis homeobox gene 1)</fullName>
    </submittedName>
</protein>
<proteinExistence type="predicted"/>
<evidence type="ECO:0000313" key="2">
    <source>
        <dbReference type="EMBL" id="CBI07127.1"/>
    </source>
</evidence>
<name>E6QIR1_9ZZZZ</name>
<dbReference type="EMBL" id="CABQ01000066">
    <property type="protein sequence ID" value="CBI07127.1"/>
    <property type="molecule type" value="Genomic_DNA"/>
</dbReference>
<dbReference type="AlphaFoldDB" id="E6QIR1"/>
<evidence type="ECO:0000256" key="1">
    <source>
        <dbReference type="SAM" id="MobiDB-lite"/>
    </source>
</evidence>
<keyword evidence="2" id="KW-0371">Homeobox</keyword>
<reference evidence="2" key="1">
    <citation type="submission" date="2009-10" db="EMBL/GenBank/DDBJ databases">
        <title>Diversity of trophic interactions inside an arsenic-rich microbial ecosystem.</title>
        <authorList>
            <person name="Bertin P.N."/>
            <person name="Heinrich-Salmeron A."/>
            <person name="Pelletier E."/>
            <person name="Goulhen-Chollet F."/>
            <person name="Arsene-Ploetze F."/>
            <person name="Gallien S."/>
            <person name="Calteau A."/>
            <person name="Vallenet D."/>
            <person name="Casiot C."/>
            <person name="Chane-Woon-Ming B."/>
            <person name="Giloteaux L."/>
            <person name="Barakat M."/>
            <person name="Bonnefoy V."/>
            <person name="Bruneel O."/>
            <person name="Chandler M."/>
            <person name="Cleiss J."/>
            <person name="Duran R."/>
            <person name="Elbaz-Poulichet F."/>
            <person name="Fonknechten N."/>
            <person name="Lauga B."/>
            <person name="Mornico D."/>
            <person name="Ortet P."/>
            <person name="Schaeffer C."/>
            <person name="Siguier P."/>
            <person name="Alexander Thil Smith A."/>
            <person name="Van Dorsselaer A."/>
            <person name="Weissenbach J."/>
            <person name="Medigue C."/>
            <person name="Le Paslier D."/>
        </authorList>
    </citation>
    <scope>NUCLEOTIDE SEQUENCE</scope>
</reference>
<keyword evidence="2" id="KW-0238">DNA-binding</keyword>
<accession>E6QIR1</accession>
<gene>
    <name evidence="2" type="ORF">CARN6_0442</name>
</gene>
<organism evidence="2">
    <name type="scientific">mine drainage metagenome</name>
    <dbReference type="NCBI Taxonomy" id="410659"/>
    <lineage>
        <taxon>unclassified sequences</taxon>
        <taxon>metagenomes</taxon>
        <taxon>ecological metagenomes</taxon>
    </lineage>
</organism>
<feature type="region of interest" description="Disordered" evidence="1">
    <location>
        <begin position="1"/>
        <end position="42"/>
    </location>
</feature>
<feature type="compositionally biased region" description="Low complexity" evidence="1">
    <location>
        <begin position="1"/>
        <end position="20"/>
    </location>
</feature>
<feature type="compositionally biased region" description="Acidic residues" evidence="1">
    <location>
        <begin position="22"/>
        <end position="34"/>
    </location>
</feature>